<comment type="caution">
    <text evidence="1">The sequence shown here is derived from an EMBL/GenBank/DDBJ whole genome shotgun (WGS) entry which is preliminary data.</text>
</comment>
<dbReference type="Proteomes" id="UP001280581">
    <property type="component" value="Unassembled WGS sequence"/>
</dbReference>
<dbReference type="AlphaFoldDB" id="A0AAN6LYL2"/>
<reference evidence="1 2" key="1">
    <citation type="submission" date="2021-02" db="EMBL/GenBank/DDBJ databases">
        <title>Genome assembly of Pseudopithomyces chartarum.</title>
        <authorList>
            <person name="Jauregui R."/>
            <person name="Singh J."/>
            <person name="Voisey C."/>
        </authorList>
    </citation>
    <scope>NUCLEOTIDE SEQUENCE [LARGE SCALE GENOMIC DNA]</scope>
    <source>
        <strain evidence="1 2">AGR01</strain>
    </source>
</reference>
<protein>
    <submittedName>
        <fullName evidence="1">Uncharacterized protein</fullName>
    </submittedName>
</protein>
<organism evidence="1 2">
    <name type="scientific">Pseudopithomyces chartarum</name>
    <dbReference type="NCBI Taxonomy" id="1892770"/>
    <lineage>
        <taxon>Eukaryota</taxon>
        <taxon>Fungi</taxon>
        <taxon>Dikarya</taxon>
        <taxon>Ascomycota</taxon>
        <taxon>Pezizomycotina</taxon>
        <taxon>Dothideomycetes</taxon>
        <taxon>Pleosporomycetidae</taxon>
        <taxon>Pleosporales</taxon>
        <taxon>Massarineae</taxon>
        <taxon>Didymosphaeriaceae</taxon>
        <taxon>Pseudopithomyces</taxon>
    </lineage>
</organism>
<evidence type="ECO:0000313" key="2">
    <source>
        <dbReference type="Proteomes" id="UP001280581"/>
    </source>
</evidence>
<name>A0AAN6LYL2_9PLEO</name>
<evidence type="ECO:0000313" key="1">
    <source>
        <dbReference type="EMBL" id="KAK3209546.1"/>
    </source>
</evidence>
<sequence length="409" mass="47214">MLREDIRLGCADVAPQESETIEHFSYCCFFDEGSWYDKATALCLEDCFNIYNSLYDEQQAIIESGEDIEALMVGLTSFPNLERVTISSEAWRLQMSCPRFSTPFFRSLPTEFRMPTPWPWLGYDYDELTEDEREKLTLPWDDAYEQWRGYQIVISALVSTASNHNVRELIIDTNFELTGISHQLFASDDKNMGLATTVQLFEIVPLTRLELCLNVTAAEETEFACFHNGLLKKALSHLSALRHLLLGTSIHEDVMQDIMGDNNTESPWIHLDEILPLDFFETKLESLQLRNFFLRGESLFRAFKQLKVLTAMHIGSATLSEEFTWREFWFQVKDELSSTWRPGQPAFIMRCSLSSHHTQLDISEQLAAFLYGDGECPFKENLPMHATEGWVVNNWDPDERLYWGPLATS</sequence>
<keyword evidence="2" id="KW-1185">Reference proteome</keyword>
<dbReference type="EMBL" id="WVTA01000006">
    <property type="protein sequence ID" value="KAK3209546.1"/>
    <property type="molecule type" value="Genomic_DNA"/>
</dbReference>
<accession>A0AAN6LYL2</accession>
<proteinExistence type="predicted"/>
<gene>
    <name evidence="1" type="ORF">GRF29_69g2228795</name>
</gene>